<comment type="caution">
    <text evidence="6">The sequence shown here is derived from an EMBL/GenBank/DDBJ whole genome shotgun (WGS) entry which is preliminary data.</text>
</comment>
<dbReference type="Proteomes" id="UP000481858">
    <property type="component" value="Unassembled WGS sequence"/>
</dbReference>
<accession>A0A7C8ITY7</accession>
<dbReference type="Gene3D" id="3.90.1300.10">
    <property type="entry name" value="Amidase signature (AS) domain"/>
    <property type="match status" value="1"/>
</dbReference>
<dbReference type="EC" id="3.5.1.4" evidence="3"/>
<dbReference type="EMBL" id="WUBL01000090">
    <property type="protein sequence ID" value="KAF2966382.1"/>
    <property type="molecule type" value="Genomic_DNA"/>
</dbReference>
<dbReference type="InParanoid" id="A0A7C8ITY7"/>
<dbReference type="InterPro" id="IPR036928">
    <property type="entry name" value="AS_sf"/>
</dbReference>
<dbReference type="AlphaFoldDB" id="A0A7C8ITY7"/>
<dbReference type="PANTHER" id="PTHR46072:SF3">
    <property type="entry name" value="AMIDASE"/>
    <property type="match status" value="1"/>
</dbReference>
<dbReference type="SUPFAM" id="SSF75304">
    <property type="entry name" value="Amidase signature (AS) enzymes"/>
    <property type="match status" value="1"/>
</dbReference>
<evidence type="ECO:0000259" key="5">
    <source>
        <dbReference type="Pfam" id="PF01425"/>
    </source>
</evidence>
<keyword evidence="4" id="KW-0378">Hydrolase</keyword>
<evidence type="ECO:0000256" key="2">
    <source>
        <dbReference type="ARBA" id="ARBA00009199"/>
    </source>
</evidence>
<feature type="domain" description="Amidase" evidence="5">
    <location>
        <begin position="97"/>
        <end position="549"/>
    </location>
</feature>
<dbReference type="PROSITE" id="PS00571">
    <property type="entry name" value="AMIDASES"/>
    <property type="match status" value="1"/>
</dbReference>
<evidence type="ECO:0000313" key="6">
    <source>
        <dbReference type="EMBL" id="KAF2966382.1"/>
    </source>
</evidence>
<proteinExistence type="inferred from homology"/>
<evidence type="ECO:0000313" key="7">
    <source>
        <dbReference type="Proteomes" id="UP000481858"/>
    </source>
</evidence>
<dbReference type="OrthoDB" id="6428749at2759"/>
<organism evidence="6 7">
    <name type="scientific">Xylaria multiplex</name>
    <dbReference type="NCBI Taxonomy" id="323545"/>
    <lineage>
        <taxon>Eukaryota</taxon>
        <taxon>Fungi</taxon>
        <taxon>Dikarya</taxon>
        <taxon>Ascomycota</taxon>
        <taxon>Pezizomycotina</taxon>
        <taxon>Sordariomycetes</taxon>
        <taxon>Xylariomycetidae</taxon>
        <taxon>Xylariales</taxon>
        <taxon>Xylariaceae</taxon>
        <taxon>Xylaria</taxon>
    </lineage>
</organism>
<comment type="catalytic activity">
    <reaction evidence="1">
        <text>a monocarboxylic acid amide + H2O = a monocarboxylate + NH4(+)</text>
        <dbReference type="Rhea" id="RHEA:12020"/>
        <dbReference type="ChEBI" id="CHEBI:15377"/>
        <dbReference type="ChEBI" id="CHEBI:28938"/>
        <dbReference type="ChEBI" id="CHEBI:35757"/>
        <dbReference type="ChEBI" id="CHEBI:83628"/>
        <dbReference type="EC" id="3.5.1.4"/>
    </reaction>
</comment>
<gene>
    <name evidence="6" type="ORF">GQX73_g7182</name>
</gene>
<dbReference type="InterPro" id="IPR023631">
    <property type="entry name" value="Amidase_dom"/>
</dbReference>
<dbReference type="InterPro" id="IPR020556">
    <property type="entry name" value="Amidase_CS"/>
</dbReference>
<evidence type="ECO:0000256" key="4">
    <source>
        <dbReference type="ARBA" id="ARBA00022801"/>
    </source>
</evidence>
<reference evidence="6 7" key="1">
    <citation type="submission" date="2019-12" db="EMBL/GenBank/DDBJ databases">
        <title>Draft genome sequence of the ascomycete Xylaria multiplex DSM 110363.</title>
        <authorList>
            <person name="Buettner E."/>
            <person name="Kellner H."/>
        </authorList>
    </citation>
    <scope>NUCLEOTIDE SEQUENCE [LARGE SCALE GENOMIC DNA]</scope>
    <source>
        <strain evidence="6 7">DSM 110363</strain>
    </source>
</reference>
<comment type="similarity">
    <text evidence="2">Belongs to the amidase family.</text>
</comment>
<dbReference type="Pfam" id="PF01425">
    <property type="entry name" value="Amidase"/>
    <property type="match status" value="1"/>
</dbReference>
<evidence type="ECO:0000256" key="1">
    <source>
        <dbReference type="ARBA" id="ARBA00001311"/>
    </source>
</evidence>
<protein>
    <recommendedName>
        <fullName evidence="3">amidase</fullName>
        <ecNumber evidence="3">3.5.1.4</ecNumber>
    </recommendedName>
</protein>
<name>A0A7C8ITY7_9PEZI</name>
<sequence>MASEGLLSAYGGNWESRVAEKRAACQNAIPEAWVLPESLLGTLPRQSEIHTRKIDLISLNIPRRSGLMTERELQITESYDVASLLEGLAAGRFTSAEVTLAFCKRAAIAQQLTNCLTETFFEKAQLRAQFLDNLRADGKLAGPLHGLPISLKDTYQVEGTHASIGAVSNLGSTSKENSTLVEMLLGLGAVLYVKTNVSQVLMGVESDNNIFGRVLNPRNTMLTAGGSSGGEGALVAFRGSPLGVGTDLAGSIRIPSLCCGTYGFKPSSSRIAYGRQIMPFAEGILPIVPSAGPIANDMETIQTFMKTIIDARPFRYDATVVDVPWRSVGDFSRRNLRLGLLPEDPLFPLHPPVKEAIAKAVRILQSHGYQVIPLDVAECHVEEVNQIAGGLLSLDDTPKQMVASSGEPAVPATGRLAEQTRDIKWSNSLDLEEGMDGLQKLGVLQSKRSRMDENWRKLWVRHNLDAVIAPSAQNTAVEHDEYCWPAYSAFLNVLDYPACVIPFNTATKSKQRFIRKPGQGSPAYNPDAVEGAPCSIQIFTSRMRDEECLAVAGVVDACSAANGCQTGASVSAASDYSMSVKLSDRRVDLGGNQEHGQSNHSSVWAEAQRTQLSSCATVPNSIPEVNMGDTPAGDQRLVRQFLFNSRLLDVFSVGSSFSETVRRQVIPHMLFSQTKFLNGLLACAISWNDINDNQTNPRRLSLCYRHASSAIALLTSLKVSDFESMIDCLMLGALVSTFAVKLRLHDILAICRRTLGLIEPIYLTSNPDRPELRVFTTCMIVWELRACLFSCTTPTLRFRPPAEPHADRHVGLSDTLLPLFYDICKLSYAIAQAETISAIVLEELNAVEQSVRNWQPVVPEDMTTHFSTVEVAHMICQAQVMQAAALLVAHRLRYPFGTNDGPAQVLSMTILTQIEMIFNITKQPVRCIDLPLLVACIELKDAGRQKWSSSITTFAGFSPEFGEHEYAFAVIMERASLLLICSPI</sequence>
<dbReference type="PANTHER" id="PTHR46072">
    <property type="entry name" value="AMIDASE-RELATED-RELATED"/>
    <property type="match status" value="1"/>
</dbReference>
<dbReference type="GO" id="GO:0004040">
    <property type="term" value="F:amidase activity"/>
    <property type="evidence" value="ECO:0007669"/>
    <property type="project" value="UniProtKB-EC"/>
</dbReference>
<keyword evidence="7" id="KW-1185">Reference proteome</keyword>
<evidence type="ECO:0000256" key="3">
    <source>
        <dbReference type="ARBA" id="ARBA00012922"/>
    </source>
</evidence>